<dbReference type="PANTHER" id="PTHR34228">
    <property type="entry name" value="PROTEIN CBG09474-RELATED"/>
    <property type="match status" value="1"/>
</dbReference>
<feature type="chain" id="PRO_5013240139" evidence="2">
    <location>
        <begin position="23"/>
        <end position="193"/>
    </location>
</feature>
<evidence type="ECO:0000313" key="3">
    <source>
        <dbReference type="EMBL" id="PAV77233.1"/>
    </source>
</evidence>
<feature type="signal peptide" evidence="2">
    <location>
        <begin position="1"/>
        <end position="22"/>
    </location>
</feature>
<organism evidence="3 4">
    <name type="scientific">Diploscapter pachys</name>
    <dbReference type="NCBI Taxonomy" id="2018661"/>
    <lineage>
        <taxon>Eukaryota</taxon>
        <taxon>Metazoa</taxon>
        <taxon>Ecdysozoa</taxon>
        <taxon>Nematoda</taxon>
        <taxon>Chromadorea</taxon>
        <taxon>Rhabditida</taxon>
        <taxon>Rhabditina</taxon>
        <taxon>Rhabditomorpha</taxon>
        <taxon>Rhabditoidea</taxon>
        <taxon>Rhabditidae</taxon>
        <taxon>Diploscapter</taxon>
    </lineage>
</organism>
<evidence type="ECO:0000256" key="1">
    <source>
        <dbReference type="SAM" id="MobiDB-lite"/>
    </source>
</evidence>
<reference evidence="3 4" key="1">
    <citation type="journal article" date="2017" name="Curr. Biol.">
        <title>Genome architecture and evolution of a unichromosomal asexual nematode.</title>
        <authorList>
            <person name="Fradin H."/>
            <person name="Zegar C."/>
            <person name="Gutwein M."/>
            <person name="Lucas J."/>
            <person name="Kovtun M."/>
            <person name="Corcoran D."/>
            <person name="Baugh L.R."/>
            <person name="Kiontke K."/>
            <person name="Gunsalus K."/>
            <person name="Fitch D.H."/>
            <person name="Piano F."/>
        </authorList>
    </citation>
    <scope>NUCLEOTIDE SEQUENCE [LARGE SCALE GENOMIC DNA]</scope>
    <source>
        <strain evidence="3">PF1309</strain>
    </source>
</reference>
<dbReference type="PANTHER" id="PTHR34228:SF5">
    <property type="entry name" value="PHOSPHOLIPASE A(2)-RELATED"/>
    <property type="match status" value="1"/>
</dbReference>
<gene>
    <name evidence="3" type="ORF">WR25_17896</name>
</gene>
<evidence type="ECO:0000256" key="2">
    <source>
        <dbReference type="SAM" id="SignalP"/>
    </source>
</evidence>
<dbReference type="OrthoDB" id="5850739at2759"/>
<dbReference type="Proteomes" id="UP000218231">
    <property type="component" value="Unassembled WGS sequence"/>
</dbReference>
<comment type="caution">
    <text evidence="3">The sequence shown here is derived from an EMBL/GenBank/DDBJ whole genome shotgun (WGS) entry which is preliminary data.</text>
</comment>
<keyword evidence="4" id="KW-1185">Reference proteome</keyword>
<keyword evidence="2" id="KW-0732">Signal</keyword>
<dbReference type="InterPro" id="IPR053322">
    <property type="entry name" value="PLA2-like"/>
</dbReference>
<accession>A0A2A2KTU9</accession>
<feature type="region of interest" description="Disordered" evidence="1">
    <location>
        <begin position="145"/>
        <end position="164"/>
    </location>
</feature>
<dbReference type="AlphaFoldDB" id="A0A2A2KTU9"/>
<sequence length="193" mass="21390">MNIKQWCCTMWVICLKSVFVLANDWSCGIGVVTKKVSYAMVFMSDSKGVNQCCIEHDQLIDMSVHRQEADRVFCQCLANSGSWYVRNVVKHLYCASVSFYTLVLAGEPRKFYLHELNQTAVEHGHLNQTGDLISVVSSGAFPRTNPNLINRSEPSGKSSFTNHLLGTGHQLSTSPAITKGPNSQQKIFIGSNS</sequence>
<proteinExistence type="predicted"/>
<evidence type="ECO:0000313" key="4">
    <source>
        <dbReference type="Proteomes" id="UP000218231"/>
    </source>
</evidence>
<name>A0A2A2KTU9_9BILA</name>
<protein>
    <submittedName>
        <fullName evidence="3">Uncharacterized protein</fullName>
    </submittedName>
</protein>
<dbReference type="EMBL" id="LIAE01007739">
    <property type="protein sequence ID" value="PAV77233.1"/>
    <property type="molecule type" value="Genomic_DNA"/>
</dbReference>